<dbReference type="HOGENOM" id="CLU_040416_2_1_6"/>
<dbReference type="KEGG" id="tcy:Thicy_0602"/>
<dbReference type="CDD" id="cd00555">
    <property type="entry name" value="Maf"/>
    <property type="match status" value="1"/>
</dbReference>
<dbReference type="PIRSF" id="PIRSF006305">
    <property type="entry name" value="Maf"/>
    <property type="match status" value="1"/>
</dbReference>
<evidence type="ECO:0000313" key="5">
    <source>
        <dbReference type="EMBL" id="AEG31374.1"/>
    </source>
</evidence>
<feature type="site" description="Important for substrate specificity" evidence="4">
    <location>
        <position position="161"/>
    </location>
</feature>
<comment type="similarity">
    <text evidence="4">Belongs to the Maf family. YhdE subfamily.</text>
</comment>
<comment type="function">
    <text evidence="4">Nucleoside triphosphate pyrophosphatase that hydrolyzes dTTP and UTP. May have a dual role in cell division arrest and in preventing the incorporation of modified nucleotides into cellular nucleic acids.</text>
</comment>
<dbReference type="InterPro" id="IPR029001">
    <property type="entry name" value="ITPase-like_fam"/>
</dbReference>
<name>F6DBY8_THICA</name>
<dbReference type="eggNOG" id="COG0424">
    <property type="taxonomic scope" value="Bacteria"/>
</dbReference>
<dbReference type="Pfam" id="PF02545">
    <property type="entry name" value="Maf"/>
    <property type="match status" value="1"/>
</dbReference>
<dbReference type="SUPFAM" id="SSF52972">
    <property type="entry name" value="ITPase-like"/>
    <property type="match status" value="1"/>
</dbReference>
<dbReference type="RefSeq" id="WP_013835155.1">
    <property type="nucleotide sequence ID" value="NC_015581.1"/>
</dbReference>
<sequence length="210" mass="22571">MPSSILSGSQLFLASGSPRRLALLEQLGLAVTVVEAPVEEVALPKESPRSFVMRMAIEKALAGYNKVSGHDIWVVGADTLVMQDGDVFGKPRNHQQAKDFLHKLAGSSHKVLSAVAIVHQGEVLSDLSETMVSFANLDSQQIDNYLATDEWRGKAGGYAIQGKAAQFICHIDGSYSGVMGLPLYETSALLAELGFTVLQPTSLNNKEQKS</sequence>
<comment type="caution">
    <text evidence="4">Lacks conserved residue(s) required for the propagation of feature annotation.</text>
</comment>
<dbReference type="EMBL" id="CP002776">
    <property type="protein sequence ID" value="AEG31374.1"/>
    <property type="molecule type" value="Genomic_DNA"/>
</dbReference>
<dbReference type="GO" id="GO:0009117">
    <property type="term" value="P:nucleotide metabolic process"/>
    <property type="evidence" value="ECO:0007669"/>
    <property type="project" value="UniProtKB-KW"/>
</dbReference>
<dbReference type="Proteomes" id="UP000009232">
    <property type="component" value="Chromosome"/>
</dbReference>
<dbReference type="NCBIfam" id="TIGR00172">
    <property type="entry name" value="maf"/>
    <property type="match status" value="1"/>
</dbReference>
<keyword evidence="2 4" id="KW-0378">Hydrolase</keyword>
<dbReference type="HAMAP" id="MF_00528">
    <property type="entry name" value="Maf"/>
    <property type="match status" value="1"/>
</dbReference>
<dbReference type="PANTHER" id="PTHR43213:SF5">
    <property type="entry name" value="BIFUNCTIONAL DTTP_UTP PYROPHOSPHATASE_METHYLTRANSFERASE PROTEIN-RELATED"/>
    <property type="match status" value="1"/>
</dbReference>
<dbReference type="EC" id="3.6.1.9" evidence="4"/>
<keyword evidence="6" id="KW-1185">Reference proteome</keyword>
<evidence type="ECO:0000256" key="2">
    <source>
        <dbReference type="ARBA" id="ARBA00022801"/>
    </source>
</evidence>
<comment type="catalytic activity">
    <reaction evidence="4">
        <text>UTP + H2O = UMP + diphosphate + H(+)</text>
        <dbReference type="Rhea" id="RHEA:29395"/>
        <dbReference type="ChEBI" id="CHEBI:15377"/>
        <dbReference type="ChEBI" id="CHEBI:15378"/>
        <dbReference type="ChEBI" id="CHEBI:33019"/>
        <dbReference type="ChEBI" id="CHEBI:46398"/>
        <dbReference type="ChEBI" id="CHEBI:57865"/>
        <dbReference type="EC" id="3.6.1.9"/>
    </reaction>
</comment>
<dbReference type="PANTHER" id="PTHR43213">
    <property type="entry name" value="BIFUNCTIONAL DTTP/UTP PYROPHOSPHATASE/METHYLTRANSFERASE PROTEIN-RELATED"/>
    <property type="match status" value="1"/>
</dbReference>
<comment type="catalytic activity">
    <reaction evidence="4">
        <text>dTTP + H2O = dTMP + diphosphate + H(+)</text>
        <dbReference type="Rhea" id="RHEA:28534"/>
        <dbReference type="ChEBI" id="CHEBI:15377"/>
        <dbReference type="ChEBI" id="CHEBI:15378"/>
        <dbReference type="ChEBI" id="CHEBI:33019"/>
        <dbReference type="ChEBI" id="CHEBI:37568"/>
        <dbReference type="ChEBI" id="CHEBI:63528"/>
        <dbReference type="EC" id="3.6.1.9"/>
    </reaction>
</comment>
<reference evidence="5 6" key="1">
    <citation type="submission" date="2011-05" db="EMBL/GenBank/DDBJ databases">
        <title>Complete sequence of Thioalkalimicrobium cyclicum ALM1.</title>
        <authorList>
            <consortium name="US DOE Joint Genome Institute"/>
            <person name="Lucas S."/>
            <person name="Han J."/>
            <person name="Lapidus A."/>
            <person name="Cheng J.-F."/>
            <person name="Goodwin L."/>
            <person name="Pitluck S."/>
            <person name="Peters L."/>
            <person name="Mikhailova N."/>
            <person name="Davenport K."/>
            <person name="Han C."/>
            <person name="Tapia R."/>
            <person name="Land M."/>
            <person name="Hauser L."/>
            <person name="Kyrpides N."/>
            <person name="Ivanova N."/>
            <person name="Pagani I."/>
            <person name="Kappler U."/>
            <person name="Woyke T."/>
        </authorList>
    </citation>
    <scope>NUCLEOTIDE SEQUENCE [LARGE SCALE GENOMIC DNA]</scope>
    <source>
        <strain evidence="6">DSM 14477 / JCM 11371 / ALM1</strain>
    </source>
</reference>
<evidence type="ECO:0000256" key="4">
    <source>
        <dbReference type="HAMAP-Rule" id="MF_00528"/>
    </source>
</evidence>
<dbReference type="GO" id="GO:0036218">
    <property type="term" value="F:dTTP diphosphatase activity"/>
    <property type="evidence" value="ECO:0007669"/>
    <property type="project" value="RHEA"/>
</dbReference>
<accession>F6DBY8</accession>
<keyword evidence="4" id="KW-0963">Cytoplasm</keyword>
<dbReference type="GO" id="GO:0036221">
    <property type="term" value="F:UTP diphosphatase activity"/>
    <property type="evidence" value="ECO:0007669"/>
    <property type="project" value="RHEA"/>
</dbReference>
<evidence type="ECO:0000256" key="3">
    <source>
        <dbReference type="ARBA" id="ARBA00023080"/>
    </source>
</evidence>
<dbReference type="OrthoDB" id="9807767at2"/>
<protein>
    <recommendedName>
        <fullName evidence="4">dTTP/UTP pyrophosphatase</fullName>
        <shortName evidence="4">dTTPase/UTPase</shortName>
        <ecNumber evidence="4">3.6.1.9</ecNumber>
    </recommendedName>
    <alternativeName>
        <fullName evidence="4">Nucleoside triphosphate pyrophosphatase</fullName>
    </alternativeName>
    <alternativeName>
        <fullName evidence="4">Nucleotide pyrophosphatase</fullName>
        <shortName evidence="4">Nucleotide PPase</shortName>
    </alternativeName>
</protein>
<gene>
    <name evidence="5" type="ordered locus">Thicy_0602</name>
</gene>
<dbReference type="STRING" id="717773.Thicy_0602"/>
<evidence type="ECO:0000313" key="6">
    <source>
        <dbReference type="Proteomes" id="UP000009232"/>
    </source>
</evidence>
<dbReference type="GO" id="GO:0005737">
    <property type="term" value="C:cytoplasm"/>
    <property type="evidence" value="ECO:0007669"/>
    <property type="project" value="UniProtKB-SubCell"/>
</dbReference>
<feature type="site" description="Important for substrate specificity" evidence="4">
    <location>
        <position position="19"/>
    </location>
</feature>
<feature type="active site" description="Proton acceptor" evidence="4">
    <location>
        <position position="78"/>
    </location>
</feature>
<dbReference type="Gene3D" id="3.90.950.10">
    <property type="match status" value="1"/>
</dbReference>
<dbReference type="InterPro" id="IPR003697">
    <property type="entry name" value="Maf-like"/>
</dbReference>
<feature type="site" description="Important for substrate specificity" evidence="4">
    <location>
        <position position="79"/>
    </location>
</feature>
<organism evidence="5 6">
    <name type="scientific">Thiomicrospira cyclica (strain DSM 14477 / JCM 11371 / ALM1)</name>
    <name type="common">Thioalkalimicrobium cyclicum</name>
    <dbReference type="NCBI Taxonomy" id="717773"/>
    <lineage>
        <taxon>Bacteria</taxon>
        <taxon>Pseudomonadati</taxon>
        <taxon>Pseudomonadota</taxon>
        <taxon>Gammaproteobacteria</taxon>
        <taxon>Thiotrichales</taxon>
        <taxon>Piscirickettsiaceae</taxon>
        <taxon>Thiomicrospira</taxon>
    </lineage>
</organism>
<comment type="cofactor">
    <cofactor evidence="1 4">
        <name>a divalent metal cation</name>
        <dbReference type="ChEBI" id="CHEBI:60240"/>
    </cofactor>
</comment>
<comment type="subcellular location">
    <subcellularLocation>
        <location evidence="4">Cytoplasm</location>
    </subcellularLocation>
</comment>
<proteinExistence type="inferred from homology"/>
<dbReference type="AlphaFoldDB" id="F6DBY8"/>
<evidence type="ECO:0000256" key="1">
    <source>
        <dbReference type="ARBA" id="ARBA00001968"/>
    </source>
</evidence>
<keyword evidence="3 4" id="KW-0546">Nucleotide metabolism</keyword>